<proteinExistence type="predicted"/>
<name>A0A9P9DUA8_9HYPO</name>
<sequence length="679" mass="76238">MEPLVALGLASSIAQLLDFGSKVFRETVHICSRGKGNAACHLKYLSGDLSRINDILLGQYQGFEESSLTDAEKGLMELARQCRDNSERIREFIESLDVKGRKKTKWKGAKLVLRTVWHRDTIDELITTHAEYRAQLNTRLLVVLNSCQMQQSAMLKDVHSKSDTIIEAFAIHSHDRFAQPGAIGAILPRDDGPPTILGNISGQPSSDKQRVFSTGQARDHVQLILDALHFREIHQREHSIEAAHARTFTWALEPVTDDKRDGLLEWLQAGSGCYWIEGKAGSGKSSLVKYILGEKRFTNALQTWSTAGGKRHQLVVGSFYFWYAGTTEQKSHTGLLRGLLLSVFQARSSLGLAWALFEDVCRQITTGILNGPIVLTEAELRLAFRRLTDAVPESMSICFVVDGLDEYIGDLNELCDLFVHTTKSPSIKMILAGRPVPVCCERFKHCPYLRLQDLTKSDIQIYITDHLGENPILKEIEEPDTVARLVDIIVTGACGVFLWVVLVVRLVIAGLQRSSTIPELEDEINSLPPDLEQLYERMLSSIHHRDQRASSKYLQLAIRNLEVSQARPMTPLQLSFAEDDDYQGVIHNPLPRLSETKAQRIAKSIERRLRSRCWGLLEFQRTITAASAEYVTIGFMHRTVVEFLQLRNNWEKMTLLTAGTSFDAHVALVASTVAELQSI</sequence>
<protein>
    <recommendedName>
        <fullName evidence="6">NACHT domain-containing protein</fullName>
    </recommendedName>
</protein>
<organism evidence="4 5">
    <name type="scientific">Dactylonectria macrodidyma</name>
    <dbReference type="NCBI Taxonomy" id="307937"/>
    <lineage>
        <taxon>Eukaryota</taxon>
        <taxon>Fungi</taxon>
        <taxon>Dikarya</taxon>
        <taxon>Ascomycota</taxon>
        <taxon>Pezizomycotina</taxon>
        <taxon>Sordariomycetes</taxon>
        <taxon>Hypocreomycetidae</taxon>
        <taxon>Hypocreales</taxon>
        <taxon>Nectriaceae</taxon>
        <taxon>Dactylonectria</taxon>
    </lineage>
</organism>
<dbReference type="Pfam" id="PF25053">
    <property type="entry name" value="DUF7791"/>
    <property type="match status" value="1"/>
</dbReference>
<dbReference type="PANTHER" id="PTHR10039">
    <property type="entry name" value="AMELOGENIN"/>
    <property type="match status" value="1"/>
</dbReference>
<dbReference type="InterPro" id="IPR056693">
    <property type="entry name" value="DUF7791"/>
</dbReference>
<feature type="domain" description="DUF7791" evidence="3">
    <location>
        <begin position="543"/>
        <end position="678"/>
    </location>
</feature>
<comment type="caution">
    <text evidence="4">The sequence shown here is derived from an EMBL/GenBank/DDBJ whole genome shotgun (WGS) entry which is preliminary data.</text>
</comment>
<reference evidence="4" key="1">
    <citation type="journal article" date="2021" name="Nat. Commun.">
        <title>Genetic determinants of endophytism in the Arabidopsis root mycobiome.</title>
        <authorList>
            <person name="Mesny F."/>
            <person name="Miyauchi S."/>
            <person name="Thiergart T."/>
            <person name="Pickel B."/>
            <person name="Atanasova L."/>
            <person name="Karlsson M."/>
            <person name="Huettel B."/>
            <person name="Barry K.W."/>
            <person name="Haridas S."/>
            <person name="Chen C."/>
            <person name="Bauer D."/>
            <person name="Andreopoulos W."/>
            <person name="Pangilinan J."/>
            <person name="LaButti K."/>
            <person name="Riley R."/>
            <person name="Lipzen A."/>
            <person name="Clum A."/>
            <person name="Drula E."/>
            <person name="Henrissat B."/>
            <person name="Kohler A."/>
            <person name="Grigoriev I.V."/>
            <person name="Martin F.M."/>
            <person name="Hacquard S."/>
        </authorList>
    </citation>
    <scope>NUCLEOTIDE SEQUENCE</scope>
    <source>
        <strain evidence="4">MPI-CAGE-AT-0147</strain>
    </source>
</reference>
<dbReference type="AlphaFoldDB" id="A0A9P9DUA8"/>
<dbReference type="PANTHER" id="PTHR10039:SF5">
    <property type="entry name" value="NACHT DOMAIN-CONTAINING PROTEIN"/>
    <property type="match status" value="1"/>
</dbReference>
<dbReference type="Proteomes" id="UP000738349">
    <property type="component" value="Unassembled WGS sequence"/>
</dbReference>
<dbReference type="SUPFAM" id="SSF52540">
    <property type="entry name" value="P-loop containing nucleoside triphosphate hydrolases"/>
    <property type="match status" value="1"/>
</dbReference>
<evidence type="ECO:0000256" key="1">
    <source>
        <dbReference type="ARBA" id="ARBA00022737"/>
    </source>
</evidence>
<dbReference type="OrthoDB" id="443402at2759"/>
<feature type="domain" description="Nephrocystin 3-like N-terminal" evidence="2">
    <location>
        <begin position="263"/>
        <end position="434"/>
    </location>
</feature>
<evidence type="ECO:0008006" key="6">
    <source>
        <dbReference type="Google" id="ProtNLM"/>
    </source>
</evidence>
<evidence type="ECO:0000259" key="3">
    <source>
        <dbReference type="Pfam" id="PF25053"/>
    </source>
</evidence>
<evidence type="ECO:0000313" key="5">
    <source>
        <dbReference type="Proteomes" id="UP000738349"/>
    </source>
</evidence>
<keyword evidence="1" id="KW-0677">Repeat</keyword>
<evidence type="ECO:0000259" key="2">
    <source>
        <dbReference type="Pfam" id="PF24883"/>
    </source>
</evidence>
<dbReference type="InterPro" id="IPR027417">
    <property type="entry name" value="P-loop_NTPase"/>
</dbReference>
<dbReference type="InterPro" id="IPR056884">
    <property type="entry name" value="NPHP3-like_N"/>
</dbReference>
<accession>A0A9P9DUA8</accession>
<gene>
    <name evidence="4" type="ORF">EDB81DRAFT_600879</name>
</gene>
<dbReference type="EMBL" id="JAGMUV010000020">
    <property type="protein sequence ID" value="KAH7125830.1"/>
    <property type="molecule type" value="Genomic_DNA"/>
</dbReference>
<keyword evidence="5" id="KW-1185">Reference proteome</keyword>
<dbReference type="Pfam" id="PF24883">
    <property type="entry name" value="NPHP3_N"/>
    <property type="match status" value="1"/>
</dbReference>
<evidence type="ECO:0000313" key="4">
    <source>
        <dbReference type="EMBL" id="KAH7125830.1"/>
    </source>
</evidence>
<feature type="non-terminal residue" evidence="4">
    <location>
        <position position="1"/>
    </location>
</feature>